<dbReference type="RefSeq" id="XP_050516124.1">
    <property type="nucleotide sequence ID" value="XM_050660167.1"/>
</dbReference>
<evidence type="ECO:0000259" key="2">
    <source>
        <dbReference type="PROSITE" id="PS50878"/>
    </source>
</evidence>
<dbReference type="InterPro" id="IPR043502">
    <property type="entry name" value="DNA/RNA_pol_sf"/>
</dbReference>
<dbReference type="PROSITE" id="PS50878">
    <property type="entry name" value="RT_POL"/>
    <property type="match status" value="1"/>
</dbReference>
<dbReference type="GeneID" id="126890986"/>
<dbReference type="PANTHER" id="PTHR47027:SF20">
    <property type="entry name" value="REVERSE TRANSCRIPTASE-LIKE PROTEIN WITH RNA-DIRECTED DNA POLYMERASE DOMAIN"/>
    <property type="match status" value="1"/>
</dbReference>
<feature type="domain" description="Reverse transcriptase" evidence="2">
    <location>
        <begin position="140"/>
        <end position="406"/>
    </location>
</feature>
<evidence type="ECO:0000313" key="4">
    <source>
        <dbReference type="Proteomes" id="UP001652700"/>
    </source>
</evidence>
<proteinExistence type="predicted"/>
<evidence type="ECO:0000313" key="3">
    <source>
        <dbReference type="EnsemblMetazoa" id="XP_050516124.1"/>
    </source>
</evidence>
<dbReference type="PANTHER" id="PTHR47027">
    <property type="entry name" value="REVERSE TRANSCRIPTASE DOMAIN-CONTAINING PROTEIN"/>
    <property type="match status" value="1"/>
</dbReference>
<sequence length="481" mass="53865">MSDCHARGKTIPANDSSSLVCLQCIRPWHGVYAEPQPTDGDPTTLRSWKCSRCISPSGDIEISHFNAIMAQFTILNSALTDCKTQINNLVSAQSQTISTCVADISDLRKENQSLNNNLKALENRVIKLESKNVPNTSESVFQESYERLKRSENIIITGVPESNNTEDDISKASEILENSRLSSWCEEYHILPESQAGFRPGRGCIDNVYTLSSVIQFHIRHKKRKLFSIFVDFKRAFDSINHALLWQKLYRSGVTSRILQIVKNLYQTAYFKVNASNGLSRSFDVTAGVLQGETLSPLLFSLFIADIETFFYGNGARGVSIDSKNEILLLLYADDLVILADSEADVGRKLKLLESYTKSNDLTVNTTKTKILIFSKGGHTTNNINFFYNNNPVISTNAYNYLGVTFTKSSLFREMSYTTIDKAKQAVGSILPILTSSKIDSWSPRIKLFESLALSVMSNCAPIWALRYTEALEKVQTTNLK</sequence>
<dbReference type="SUPFAM" id="SSF56672">
    <property type="entry name" value="DNA/RNA polymerases"/>
    <property type="match status" value="1"/>
</dbReference>
<dbReference type="InterPro" id="IPR000477">
    <property type="entry name" value="RT_dom"/>
</dbReference>
<dbReference type="Proteomes" id="UP001652700">
    <property type="component" value="Unplaced"/>
</dbReference>
<name>A0ABM5L108_DIAVI</name>
<accession>A0ABM5L108</accession>
<dbReference type="Pfam" id="PF00078">
    <property type="entry name" value="RVT_1"/>
    <property type="match status" value="1"/>
</dbReference>
<feature type="coiled-coil region" evidence="1">
    <location>
        <begin position="104"/>
        <end position="131"/>
    </location>
</feature>
<dbReference type="EnsemblMetazoa" id="XM_050660167.1">
    <property type="protein sequence ID" value="XP_050516124.1"/>
    <property type="gene ID" value="LOC126890986"/>
</dbReference>
<keyword evidence="4" id="KW-1185">Reference proteome</keyword>
<evidence type="ECO:0000256" key="1">
    <source>
        <dbReference type="SAM" id="Coils"/>
    </source>
</evidence>
<protein>
    <recommendedName>
        <fullName evidence="2">Reverse transcriptase domain-containing protein</fullName>
    </recommendedName>
</protein>
<reference evidence="3" key="1">
    <citation type="submission" date="2025-05" db="UniProtKB">
        <authorList>
            <consortium name="EnsemblMetazoa"/>
        </authorList>
    </citation>
    <scope>IDENTIFICATION</scope>
</reference>
<keyword evidence="1" id="KW-0175">Coiled coil</keyword>
<organism evidence="3 4">
    <name type="scientific">Diabrotica virgifera virgifera</name>
    <name type="common">western corn rootworm</name>
    <dbReference type="NCBI Taxonomy" id="50390"/>
    <lineage>
        <taxon>Eukaryota</taxon>
        <taxon>Metazoa</taxon>
        <taxon>Ecdysozoa</taxon>
        <taxon>Arthropoda</taxon>
        <taxon>Hexapoda</taxon>
        <taxon>Insecta</taxon>
        <taxon>Pterygota</taxon>
        <taxon>Neoptera</taxon>
        <taxon>Endopterygota</taxon>
        <taxon>Coleoptera</taxon>
        <taxon>Polyphaga</taxon>
        <taxon>Cucujiformia</taxon>
        <taxon>Chrysomeloidea</taxon>
        <taxon>Chrysomelidae</taxon>
        <taxon>Galerucinae</taxon>
        <taxon>Diabroticina</taxon>
        <taxon>Diabroticites</taxon>
        <taxon>Diabrotica</taxon>
    </lineage>
</organism>
<dbReference type="CDD" id="cd01650">
    <property type="entry name" value="RT_nLTR_like"/>
    <property type="match status" value="1"/>
</dbReference>